<dbReference type="GO" id="GO:0090071">
    <property type="term" value="P:negative regulation of ribosome biogenesis"/>
    <property type="evidence" value="ECO:0007669"/>
    <property type="project" value="UniProtKB-UniRule"/>
</dbReference>
<protein>
    <recommendedName>
        <fullName evidence="2">Ribosomal silencing factor RsfS</fullName>
    </recommendedName>
</protein>
<evidence type="ECO:0000256" key="1">
    <source>
        <dbReference type="ARBA" id="ARBA00010574"/>
    </source>
</evidence>
<sequence length="117" mass="13326">MKNLKLLKTIVNAADDKHAEDIVILDVQQLTAVADQFVIMQADSQRQVQAIAEEIEEKVTAEDYQISQIDGKNSKSWVLIDLGDVIVHIFQTETRKFYNLEKLWSQAPQLDLGQLTE</sequence>
<dbReference type="HAMAP" id="MF_01477">
    <property type="entry name" value="Iojap_RsfS"/>
    <property type="match status" value="1"/>
</dbReference>
<name>A0A0R1VP42_9LACO</name>
<comment type="subunit">
    <text evidence="2">Interacts with ribosomal protein uL14 (rplN).</text>
</comment>
<evidence type="ECO:0000313" key="3">
    <source>
        <dbReference type="EMBL" id="KRM07598.1"/>
    </source>
</evidence>
<dbReference type="Pfam" id="PF02410">
    <property type="entry name" value="RsfS"/>
    <property type="match status" value="1"/>
</dbReference>
<keyword evidence="2" id="KW-0810">Translation regulation</keyword>
<comment type="similarity">
    <text evidence="1 2">Belongs to the Iojap/RsfS family.</text>
</comment>
<evidence type="ECO:0000256" key="2">
    <source>
        <dbReference type="HAMAP-Rule" id="MF_01477"/>
    </source>
</evidence>
<accession>A0A0R1VP42</accession>
<dbReference type="Gene3D" id="3.30.460.10">
    <property type="entry name" value="Beta Polymerase, domain 2"/>
    <property type="match status" value="1"/>
</dbReference>
<dbReference type="GeneID" id="98318103"/>
<dbReference type="InterPro" id="IPR004394">
    <property type="entry name" value="Iojap/RsfS/C7orf30"/>
</dbReference>
<organism evidence="3 4">
    <name type="scientific">Liquorilactobacillus ghanensis DSM 18630</name>
    <dbReference type="NCBI Taxonomy" id="1423750"/>
    <lineage>
        <taxon>Bacteria</taxon>
        <taxon>Bacillati</taxon>
        <taxon>Bacillota</taxon>
        <taxon>Bacilli</taxon>
        <taxon>Lactobacillales</taxon>
        <taxon>Lactobacillaceae</taxon>
        <taxon>Liquorilactobacillus</taxon>
    </lineage>
</organism>
<reference evidence="3 4" key="1">
    <citation type="journal article" date="2015" name="Genome Announc.">
        <title>Expanding the biotechnology potential of lactobacilli through comparative genomics of 213 strains and associated genera.</title>
        <authorList>
            <person name="Sun Z."/>
            <person name="Harris H.M."/>
            <person name="McCann A."/>
            <person name="Guo C."/>
            <person name="Argimon S."/>
            <person name="Zhang W."/>
            <person name="Yang X."/>
            <person name="Jeffery I.B."/>
            <person name="Cooney J.C."/>
            <person name="Kagawa T.F."/>
            <person name="Liu W."/>
            <person name="Song Y."/>
            <person name="Salvetti E."/>
            <person name="Wrobel A."/>
            <person name="Rasinkangas P."/>
            <person name="Parkhill J."/>
            <person name="Rea M.C."/>
            <person name="O'Sullivan O."/>
            <person name="Ritari J."/>
            <person name="Douillard F.P."/>
            <person name="Paul Ross R."/>
            <person name="Yang R."/>
            <person name="Briner A.E."/>
            <person name="Felis G.E."/>
            <person name="de Vos W.M."/>
            <person name="Barrangou R."/>
            <person name="Klaenhammer T.R."/>
            <person name="Caufield P.W."/>
            <person name="Cui Y."/>
            <person name="Zhang H."/>
            <person name="O'Toole P.W."/>
        </authorList>
    </citation>
    <scope>NUCLEOTIDE SEQUENCE [LARGE SCALE GENOMIC DNA]</scope>
    <source>
        <strain evidence="3 4">DSM 18630</strain>
    </source>
</reference>
<dbReference type="GO" id="GO:0043023">
    <property type="term" value="F:ribosomal large subunit binding"/>
    <property type="evidence" value="ECO:0007669"/>
    <property type="project" value="TreeGrafter"/>
</dbReference>
<proteinExistence type="inferred from homology"/>
<gene>
    <name evidence="2" type="primary">rsfS</name>
    <name evidence="3" type="ORF">FC89_GL000036</name>
</gene>
<dbReference type="PATRIC" id="fig|1423750.3.peg.36"/>
<keyword evidence="2" id="KW-0678">Repressor</keyword>
<dbReference type="PANTHER" id="PTHR21043:SF0">
    <property type="entry name" value="MITOCHONDRIAL ASSEMBLY OF RIBOSOMAL LARGE SUBUNIT PROTEIN 1"/>
    <property type="match status" value="1"/>
</dbReference>
<dbReference type="Proteomes" id="UP000051451">
    <property type="component" value="Unassembled WGS sequence"/>
</dbReference>
<dbReference type="RefSeq" id="WP_057870844.1">
    <property type="nucleotide sequence ID" value="NZ_AZGB01000005.1"/>
</dbReference>
<dbReference type="STRING" id="1423750.FC89_GL000036"/>
<dbReference type="GO" id="GO:0042256">
    <property type="term" value="P:cytosolic ribosome assembly"/>
    <property type="evidence" value="ECO:0007669"/>
    <property type="project" value="UniProtKB-UniRule"/>
</dbReference>
<comment type="caution">
    <text evidence="3">The sequence shown here is derived from an EMBL/GenBank/DDBJ whole genome shotgun (WGS) entry which is preliminary data.</text>
</comment>
<dbReference type="EMBL" id="AZGB01000005">
    <property type="protein sequence ID" value="KRM07598.1"/>
    <property type="molecule type" value="Genomic_DNA"/>
</dbReference>
<dbReference type="OrthoDB" id="9793681at2"/>
<dbReference type="PANTHER" id="PTHR21043">
    <property type="entry name" value="IOJAP SUPERFAMILY ORTHOLOG"/>
    <property type="match status" value="1"/>
</dbReference>
<dbReference type="GO" id="GO:0017148">
    <property type="term" value="P:negative regulation of translation"/>
    <property type="evidence" value="ECO:0007669"/>
    <property type="project" value="UniProtKB-UniRule"/>
</dbReference>
<dbReference type="GO" id="GO:0005737">
    <property type="term" value="C:cytoplasm"/>
    <property type="evidence" value="ECO:0007669"/>
    <property type="project" value="UniProtKB-SubCell"/>
</dbReference>
<comment type="function">
    <text evidence="2">Functions as a ribosomal silencing factor. Interacts with ribosomal protein uL14 (rplN), blocking formation of intersubunit bridge B8. Prevents association of the 30S and 50S ribosomal subunits and the formation of functional ribosomes, thus repressing translation.</text>
</comment>
<keyword evidence="2" id="KW-0963">Cytoplasm</keyword>
<evidence type="ECO:0000313" key="4">
    <source>
        <dbReference type="Proteomes" id="UP000051451"/>
    </source>
</evidence>
<dbReference type="NCBIfam" id="TIGR00090">
    <property type="entry name" value="rsfS_iojap_ybeB"/>
    <property type="match status" value="1"/>
</dbReference>
<comment type="subcellular location">
    <subcellularLocation>
        <location evidence="2">Cytoplasm</location>
    </subcellularLocation>
</comment>
<dbReference type="AlphaFoldDB" id="A0A0R1VP42"/>
<dbReference type="SUPFAM" id="SSF81301">
    <property type="entry name" value="Nucleotidyltransferase"/>
    <property type="match status" value="1"/>
</dbReference>
<keyword evidence="4" id="KW-1185">Reference proteome</keyword>
<dbReference type="InterPro" id="IPR043519">
    <property type="entry name" value="NT_sf"/>
</dbReference>